<dbReference type="PROSITE" id="PS51782">
    <property type="entry name" value="LYSM"/>
    <property type="match status" value="1"/>
</dbReference>
<dbReference type="InterPro" id="IPR018392">
    <property type="entry name" value="LysM"/>
</dbReference>
<evidence type="ECO:0000259" key="3">
    <source>
        <dbReference type="PROSITE" id="PS51782"/>
    </source>
</evidence>
<dbReference type="EMBL" id="BMYO01000002">
    <property type="protein sequence ID" value="GHD59201.1"/>
    <property type="molecule type" value="Genomic_DNA"/>
</dbReference>
<feature type="compositionally biased region" description="Low complexity" evidence="2">
    <location>
        <begin position="735"/>
        <end position="754"/>
    </location>
</feature>
<keyword evidence="5" id="KW-1185">Reference proteome</keyword>
<feature type="region of interest" description="Disordered" evidence="2">
    <location>
        <begin position="631"/>
        <end position="658"/>
    </location>
</feature>
<dbReference type="Pfam" id="PF01476">
    <property type="entry name" value="LysM"/>
    <property type="match status" value="1"/>
</dbReference>
<dbReference type="InterPro" id="IPR020012">
    <property type="entry name" value="LysM_FimV"/>
</dbReference>
<dbReference type="InterPro" id="IPR020011">
    <property type="entry name" value="FimV_C"/>
</dbReference>
<proteinExistence type="predicted"/>
<dbReference type="Proteomes" id="UP000604737">
    <property type="component" value="Unassembled WGS sequence"/>
</dbReference>
<gene>
    <name evidence="4" type="ORF">GCM10007350_10320</name>
</gene>
<dbReference type="Gene3D" id="1.20.58.2200">
    <property type="match status" value="1"/>
</dbReference>
<feature type="coiled-coil region" evidence="1">
    <location>
        <begin position="317"/>
        <end position="351"/>
    </location>
</feature>
<feature type="compositionally biased region" description="Low complexity" evidence="2">
    <location>
        <begin position="134"/>
        <end position="169"/>
    </location>
</feature>
<keyword evidence="1" id="KW-0175">Coiled coil</keyword>
<evidence type="ECO:0000313" key="4">
    <source>
        <dbReference type="EMBL" id="GHD59201.1"/>
    </source>
</evidence>
<evidence type="ECO:0000256" key="2">
    <source>
        <dbReference type="SAM" id="MobiDB-lite"/>
    </source>
</evidence>
<evidence type="ECO:0000256" key="1">
    <source>
        <dbReference type="SAM" id="Coils"/>
    </source>
</evidence>
<dbReference type="InterPro" id="IPR038440">
    <property type="entry name" value="FimV_C_sf"/>
</dbReference>
<protein>
    <recommendedName>
        <fullName evidence="3">LysM domain-containing protein</fullName>
    </recommendedName>
</protein>
<dbReference type="Pfam" id="PF25800">
    <property type="entry name" value="FimV_N"/>
    <property type="match status" value="1"/>
</dbReference>
<dbReference type="NCBIfam" id="TIGR03505">
    <property type="entry name" value="FimV_core"/>
    <property type="match status" value="1"/>
</dbReference>
<dbReference type="NCBIfam" id="TIGR03504">
    <property type="entry name" value="FimV_Cterm"/>
    <property type="match status" value="1"/>
</dbReference>
<feature type="region of interest" description="Disordered" evidence="2">
    <location>
        <begin position="131"/>
        <end position="183"/>
    </location>
</feature>
<reference evidence="5" key="1">
    <citation type="journal article" date="2019" name="Int. J. Syst. Evol. Microbiol.">
        <title>The Global Catalogue of Microorganisms (GCM) 10K type strain sequencing project: providing services to taxonomists for standard genome sequencing and annotation.</title>
        <authorList>
            <consortium name="The Broad Institute Genomics Platform"/>
            <consortium name="The Broad Institute Genome Sequencing Center for Infectious Disease"/>
            <person name="Wu L."/>
            <person name="Ma J."/>
        </authorList>
    </citation>
    <scope>NUCLEOTIDE SEQUENCE [LARGE SCALE GENOMIC DNA]</scope>
    <source>
        <strain evidence="5">KCTC 23701</strain>
    </source>
</reference>
<comment type="caution">
    <text evidence="4">The sequence shown here is derived from an EMBL/GenBank/DDBJ whole genome shotgun (WGS) entry which is preliminary data.</text>
</comment>
<feature type="region of interest" description="Disordered" evidence="2">
    <location>
        <begin position="735"/>
        <end position="755"/>
    </location>
</feature>
<name>A0ABQ3GY29_9NEIS</name>
<sequence length="855" mass="88768">MLASPWVTHAAGLGKLNVVSGLGQPFRAEIDLTSVQPGEADSLAVSLASPEGYANAQVPYPPSSLGLRFNIDKRANGQYFVLVTSSQAVSEPFLGLLVELNWASGRIQREYSALIDPVGYGSGSSGSVELPGRVVSKGGASSGAAGSSKTSKVAPSKSPAATPSQQPPAEKSEKAEGDAYTVRSGDTLSSVARKVQGDGVSYEQVLVSLYRANPSAFDGNMNRLKRGKILRIPDRDTMAAVSRDEAAKEIRLQGENWKNYRNQLAAAAGKQPAADAGNGAASGKITAKVEDKGLAQADGNKDVLKLSKGGQSGDAQLKALQDEAQARQKSLDEANQRVADLQKNIKDMEKALAVKAPAGVATAASVPATSASAVQAEVASAVAEVAAASAAAPVVASAAAEASPVARKRKPIVVAPPVEEPSFFESMFDNPLLIGGGLAAVLAGVGGLFWMRRRKPARFEDSFLTAGDLKPNTVIGSSGGAVITTQPTENSFLTDFSRQGLGTIDTDEVDPVAEAEVYMAYGRDAQAEEILRDALAKDDSRNEIRLKLLEIYAARKDKSAFEEVASALFAQVNGQGAVWEQAAYMGRNLDAANPLYQPRSSSSPAVPLAAAGAAAAAVAVAAAAPESNPLDDLDLDLSADLPHAPSETAVSVGEPQAQAPQTVVSTAEQAEVVAREEALLADLDFSLGEVEAPTASALDDLSFDLPVAESSLDAPTVPVELDLDADDELDFPLDLSLPEPPAASIEASPATSTTDSLDDELAMDFDFGELASVEAAPIEASLSEVDLAGLDLSLGEQSDADLDLGEDDPVQTKIDLAKAYLDMGDTEGAREILQEALGEGGERHKAEAQRLLAEL</sequence>
<feature type="domain" description="LysM" evidence="3">
    <location>
        <begin position="178"/>
        <end position="232"/>
    </location>
</feature>
<dbReference type="CDD" id="cd00118">
    <property type="entry name" value="LysM"/>
    <property type="match status" value="1"/>
</dbReference>
<accession>A0ABQ3GY29</accession>
<dbReference type="InterPro" id="IPR057840">
    <property type="entry name" value="FimV_N"/>
</dbReference>
<organism evidence="4 5">
    <name type="scientific">Jeongeupia chitinilytica</name>
    <dbReference type="NCBI Taxonomy" id="1041641"/>
    <lineage>
        <taxon>Bacteria</taxon>
        <taxon>Pseudomonadati</taxon>
        <taxon>Pseudomonadota</taxon>
        <taxon>Betaproteobacteria</taxon>
        <taxon>Neisseriales</taxon>
        <taxon>Chitinibacteraceae</taxon>
        <taxon>Jeongeupia</taxon>
    </lineage>
</organism>
<dbReference type="InterPro" id="IPR036779">
    <property type="entry name" value="LysM_dom_sf"/>
</dbReference>
<dbReference type="Gene3D" id="3.10.350.10">
    <property type="entry name" value="LysM domain"/>
    <property type="match status" value="1"/>
</dbReference>
<evidence type="ECO:0000313" key="5">
    <source>
        <dbReference type="Proteomes" id="UP000604737"/>
    </source>
</evidence>